<reference evidence="1" key="1">
    <citation type="journal article" date="2021" name="Mol. Ecol. Resour.">
        <title>Apolygus lucorum genome provides insights into omnivorousness and mesophyll feeding.</title>
        <authorList>
            <person name="Liu Y."/>
            <person name="Liu H."/>
            <person name="Wang H."/>
            <person name="Huang T."/>
            <person name="Liu B."/>
            <person name="Yang B."/>
            <person name="Yin L."/>
            <person name="Li B."/>
            <person name="Zhang Y."/>
            <person name="Zhang S."/>
            <person name="Jiang F."/>
            <person name="Zhang X."/>
            <person name="Ren Y."/>
            <person name="Wang B."/>
            <person name="Wang S."/>
            <person name="Lu Y."/>
            <person name="Wu K."/>
            <person name="Fan W."/>
            <person name="Wang G."/>
        </authorList>
    </citation>
    <scope>NUCLEOTIDE SEQUENCE</scope>
    <source>
        <strain evidence="1">12Hb</strain>
    </source>
</reference>
<comment type="caution">
    <text evidence="1">The sequence shown here is derived from an EMBL/GenBank/DDBJ whole genome shotgun (WGS) entry which is preliminary data.</text>
</comment>
<dbReference type="Proteomes" id="UP000466442">
    <property type="component" value="Linkage Group LG1"/>
</dbReference>
<dbReference type="EMBL" id="WIXP02000001">
    <property type="protein sequence ID" value="KAF6216382.1"/>
    <property type="molecule type" value="Genomic_DNA"/>
</dbReference>
<dbReference type="AlphaFoldDB" id="A0A6A4KL65"/>
<organism evidence="1 2">
    <name type="scientific">Apolygus lucorum</name>
    <name type="common">Small green plant bug</name>
    <name type="synonym">Lygocoris lucorum</name>
    <dbReference type="NCBI Taxonomy" id="248454"/>
    <lineage>
        <taxon>Eukaryota</taxon>
        <taxon>Metazoa</taxon>
        <taxon>Ecdysozoa</taxon>
        <taxon>Arthropoda</taxon>
        <taxon>Hexapoda</taxon>
        <taxon>Insecta</taxon>
        <taxon>Pterygota</taxon>
        <taxon>Neoptera</taxon>
        <taxon>Paraneoptera</taxon>
        <taxon>Hemiptera</taxon>
        <taxon>Heteroptera</taxon>
        <taxon>Panheteroptera</taxon>
        <taxon>Cimicomorpha</taxon>
        <taxon>Miridae</taxon>
        <taxon>Mirini</taxon>
        <taxon>Apolygus</taxon>
    </lineage>
</organism>
<protein>
    <submittedName>
        <fullName evidence="1">Uncharacterized protein</fullName>
    </submittedName>
</protein>
<accession>A0A6A4KL65</accession>
<sequence length="126" mass="14385">MDKMCSVFTNGVKSWANKKNSNFKAGVRKTWKKWRWRKVTPGWFCWHCLQESPTSISEKVVSKGKLEGELPNPPIHLHSCVLQMNRLIADWGFLAQLSPPTGKDLRDRGTGIDSVLLAFIYLVLQV</sequence>
<proteinExistence type="predicted"/>
<gene>
    <name evidence="1" type="ORF">GE061_000724</name>
</gene>
<keyword evidence="2" id="KW-1185">Reference proteome</keyword>
<evidence type="ECO:0000313" key="1">
    <source>
        <dbReference type="EMBL" id="KAF6216382.1"/>
    </source>
</evidence>
<name>A0A6A4KL65_APOLU</name>
<evidence type="ECO:0000313" key="2">
    <source>
        <dbReference type="Proteomes" id="UP000466442"/>
    </source>
</evidence>